<comment type="similarity">
    <text evidence="1 4">Belongs to the type-B carboxylesterase/lipase family.</text>
</comment>
<evidence type="ECO:0000256" key="4">
    <source>
        <dbReference type="RuleBase" id="RU361235"/>
    </source>
</evidence>
<accession>A0A4S8MN06</accession>
<dbReference type="InterPro" id="IPR019819">
    <property type="entry name" value="Carboxylesterase_B_CS"/>
</dbReference>
<sequence length="566" mass="61761">MTSSSRVTSSLPKKAVFKHLCSISIILTVFGTCHGQQIVQTTSGRMQGVEEDGVVSFEGIRYGLAPVNELRWEPPTPYIVDDNVTNVTNATTFGDTCVQQFYPFSAAETSKQLWNDPQDPPVESEDCLFLNVWAPSTALVGDPQNKTTDELKAVVVWFYGGSLIFGSSSISMYNGASLAKNQDIIVITINYRTNIFGFPASPDLPLEKNNLGYLDQEQALDWVTRNARGFGGDEARVTIMGQSAGAESVSSALGRHRTDLPYRAAVLLSGATVDLSPLTVPSSDPNVTYVNFNNFATAMNCTAEPGQERLECLRAASADTIKAYTNGNGTGTGSFGNPVVDNTTYFSNVLSRVQENMTSPVPILIGHTEDDGTIFSVSETNLTQFLISSLPISGELVANWQNGEEDLVRSLYPNSTDAEVMAKTFRDVVFTCGSGLWASGYVEDVSIKNVYRYVYGAQFADFQPFPGAGAWHTSELPYLFGTYNSSTATTDEVTWSRTFQSAIGSFIRNPEGGPASTWPEYLPTEEKTVAKLAYSGNVDPDNFVELESHEVVDGPCEKYWNQFLDF</sequence>
<feature type="domain" description="Carboxylesterase type B" evidence="5">
    <location>
        <begin position="36"/>
        <end position="536"/>
    </location>
</feature>
<dbReference type="Gene3D" id="3.40.50.1820">
    <property type="entry name" value="alpha/beta hydrolase"/>
    <property type="match status" value="1"/>
</dbReference>
<gene>
    <name evidence="6" type="ORF">K435DRAFT_961947</name>
</gene>
<dbReference type="PANTHER" id="PTHR43918">
    <property type="entry name" value="ACETYLCHOLINESTERASE"/>
    <property type="match status" value="1"/>
</dbReference>
<dbReference type="PROSITE" id="PS00122">
    <property type="entry name" value="CARBOXYLESTERASE_B_1"/>
    <property type="match status" value="1"/>
</dbReference>
<dbReference type="InterPro" id="IPR050654">
    <property type="entry name" value="AChE-related_enzymes"/>
</dbReference>
<dbReference type="OrthoDB" id="408631at2759"/>
<evidence type="ECO:0000259" key="5">
    <source>
        <dbReference type="Pfam" id="PF00135"/>
    </source>
</evidence>
<name>A0A4S8MN06_DENBC</name>
<dbReference type="InterPro" id="IPR029058">
    <property type="entry name" value="AB_hydrolase_fold"/>
</dbReference>
<dbReference type="Proteomes" id="UP000297245">
    <property type="component" value="Unassembled WGS sequence"/>
</dbReference>
<dbReference type="InterPro" id="IPR000997">
    <property type="entry name" value="Cholinesterase"/>
</dbReference>
<keyword evidence="2 4" id="KW-0378">Hydrolase</keyword>
<evidence type="ECO:0000313" key="6">
    <source>
        <dbReference type="EMBL" id="THV04330.1"/>
    </source>
</evidence>
<dbReference type="Pfam" id="PF00135">
    <property type="entry name" value="COesterase"/>
    <property type="match status" value="1"/>
</dbReference>
<keyword evidence="7" id="KW-1185">Reference proteome</keyword>
<proteinExistence type="inferred from homology"/>
<dbReference type="SUPFAM" id="SSF53474">
    <property type="entry name" value="alpha/beta-Hydrolases"/>
    <property type="match status" value="1"/>
</dbReference>
<evidence type="ECO:0000256" key="2">
    <source>
        <dbReference type="ARBA" id="ARBA00022801"/>
    </source>
</evidence>
<dbReference type="PANTHER" id="PTHR43918:SF4">
    <property type="entry name" value="CARBOXYLIC ESTER HYDROLASE"/>
    <property type="match status" value="1"/>
</dbReference>
<dbReference type="InterPro" id="IPR019826">
    <property type="entry name" value="Carboxylesterase_B_AS"/>
</dbReference>
<dbReference type="EC" id="3.1.1.-" evidence="4"/>
<dbReference type="AlphaFoldDB" id="A0A4S8MN06"/>
<keyword evidence="3" id="KW-1015">Disulfide bond</keyword>
<dbReference type="PRINTS" id="PR00878">
    <property type="entry name" value="CHOLNESTRASE"/>
</dbReference>
<protein>
    <recommendedName>
        <fullName evidence="4">Carboxylic ester hydrolase</fullName>
        <ecNumber evidence="4">3.1.1.-</ecNumber>
    </recommendedName>
</protein>
<dbReference type="EMBL" id="ML179057">
    <property type="protein sequence ID" value="THV04330.1"/>
    <property type="molecule type" value="Genomic_DNA"/>
</dbReference>
<dbReference type="InterPro" id="IPR002018">
    <property type="entry name" value="CarbesteraseB"/>
</dbReference>
<reference evidence="6 7" key="1">
    <citation type="journal article" date="2019" name="Nat. Ecol. Evol.">
        <title>Megaphylogeny resolves global patterns of mushroom evolution.</title>
        <authorList>
            <person name="Varga T."/>
            <person name="Krizsan K."/>
            <person name="Foldi C."/>
            <person name="Dima B."/>
            <person name="Sanchez-Garcia M."/>
            <person name="Sanchez-Ramirez S."/>
            <person name="Szollosi G.J."/>
            <person name="Szarkandi J.G."/>
            <person name="Papp V."/>
            <person name="Albert L."/>
            <person name="Andreopoulos W."/>
            <person name="Angelini C."/>
            <person name="Antonin V."/>
            <person name="Barry K.W."/>
            <person name="Bougher N.L."/>
            <person name="Buchanan P."/>
            <person name="Buyck B."/>
            <person name="Bense V."/>
            <person name="Catcheside P."/>
            <person name="Chovatia M."/>
            <person name="Cooper J."/>
            <person name="Damon W."/>
            <person name="Desjardin D."/>
            <person name="Finy P."/>
            <person name="Geml J."/>
            <person name="Haridas S."/>
            <person name="Hughes K."/>
            <person name="Justo A."/>
            <person name="Karasinski D."/>
            <person name="Kautmanova I."/>
            <person name="Kiss B."/>
            <person name="Kocsube S."/>
            <person name="Kotiranta H."/>
            <person name="LaButti K.M."/>
            <person name="Lechner B.E."/>
            <person name="Liimatainen K."/>
            <person name="Lipzen A."/>
            <person name="Lukacs Z."/>
            <person name="Mihaltcheva S."/>
            <person name="Morgado L.N."/>
            <person name="Niskanen T."/>
            <person name="Noordeloos M.E."/>
            <person name="Ohm R.A."/>
            <person name="Ortiz-Santana B."/>
            <person name="Ovrebo C."/>
            <person name="Racz N."/>
            <person name="Riley R."/>
            <person name="Savchenko A."/>
            <person name="Shiryaev A."/>
            <person name="Soop K."/>
            <person name="Spirin V."/>
            <person name="Szebenyi C."/>
            <person name="Tomsovsky M."/>
            <person name="Tulloss R.E."/>
            <person name="Uehling J."/>
            <person name="Grigoriev I.V."/>
            <person name="Vagvolgyi C."/>
            <person name="Papp T."/>
            <person name="Martin F.M."/>
            <person name="Miettinen O."/>
            <person name="Hibbett D.S."/>
            <person name="Nagy L.G."/>
        </authorList>
    </citation>
    <scope>NUCLEOTIDE SEQUENCE [LARGE SCALE GENOMIC DNA]</scope>
    <source>
        <strain evidence="6 7">CBS 962.96</strain>
    </source>
</reference>
<evidence type="ECO:0000313" key="7">
    <source>
        <dbReference type="Proteomes" id="UP000297245"/>
    </source>
</evidence>
<evidence type="ECO:0000256" key="3">
    <source>
        <dbReference type="ARBA" id="ARBA00023157"/>
    </source>
</evidence>
<organism evidence="6 7">
    <name type="scientific">Dendrothele bispora (strain CBS 962.96)</name>
    <dbReference type="NCBI Taxonomy" id="1314807"/>
    <lineage>
        <taxon>Eukaryota</taxon>
        <taxon>Fungi</taxon>
        <taxon>Dikarya</taxon>
        <taxon>Basidiomycota</taxon>
        <taxon>Agaricomycotina</taxon>
        <taxon>Agaricomycetes</taxon>
        <taxon>Agaricomycetidae</taxon>
        <taxon>Agaricales</taxon>
        <taxon>Agaricales incertae sedis</taxon>
        <taxon>Dendrothele</taxon>
    </lineage>
</organism>
<evidence type="ECO:0000256" key="1">
    <source>
        <dbReference type="ARBA" id="ARBA00005964"/>
    </source>
</evidence>
<dbReference type="GO" id="GO:0004104">
    <property type="term" value="F:cholinesterase activity"/>
    <property type="evidence" value="ECO:0007669"/>
    <property type="project" value="InterPro"/>
</dbReference>
<dbReference type="PROSITE" id="PS00941">
    <property type="entry name" value="CARBOXYLESTERASE_B_2"/>
    <property type="match status" value="1"/>
</dbReference>